<dbReference type="AlphaFoldDB" id="A0A927CBI5"/>
<protein>
    <submittedName>
        <fullName evidence="1">Uncharacterized protein</fullName>
    </submittedName>
</protein>
<reference evidence="1" key="1">
    <citation type="submission" date="2020-09" db="EMBL/GenBank/DDBJ databases">
        <title>A novel bacterium of genus Paenibacillus, isolated from South China Sea.</title>
        <authorList>
            <person name="Huang H."/>
            <person name="Mo K."/>
            <person name="Hu Y."/>
        </authorList>
    </citation>
    <scope>NUCLEOTIDE SEQUENCE</scope>
    <source>
        <strain evidence="1">IB182363</strain>
    </source>
</reference>
<evidence type="ECO:0000313" key="2">
    <source>
        <dbReference type="Proteomes" id="UP000639396"/>
    </source>
</evidence>
<sequence length="54" mass="6234">MPIRTALPIRDGDRTYYKIVIPLPADGRKLTALRFIPEPGKDDTVMIREVRVRL</sequence>
<organism evidence="1 2">
    <name type="scientific">Paenibacillus oceani</name>
    <dbReference type="NCBI Taxonomy" id="2772510"/>
    <lineage>
        <taxon>Bacteria</taxon>
        <taxon>Bacillati</taxon>
        <taxon>Bacillota</taxon>
        <taxon>Bacilli</taxon>
        <taxon>Bacillales</taxon>
        <taxon>Paenibacillaceae</taxon>
        <taxon>Paenibacillus</taxon>
    </lineage>
</organism>
<dbReference type="Proteomes" id="UP000639396">
    <property type="component" value="Unassembled WGS sequence"/>
</dbReference>
<comment type="caution">
    <text evidence="1">The sequence shown here is derived from an EMBL/GenBank/DDBJ whole genome shotgun (WGS) entry which is preliminary data.</text>
</comment>
<dbReference type="EMBL" id="JACXJA010000015">
    <property type="protein sequence ID" value="MBD2862855.1"/>
    <property type="molecule type" value="Genomic_DNA"/>
</dbReference>
<name>A0A927CBI5_9BACL</name>
<evidence type="ECO:0000313" key="1">
    <source>
        <dbReference type="EMBL" id="MBD2862855.1"/>
    </source>
</evidence>
<gene>
    <name evidence="1" type="ORF">IDH45_12760</name>
</gene>
<proteinExistence type="predicted"/>
<keyword evidence="2" id="KW-1185">Reference proteome</keyword>
<accession>A0A927CBI5</accession>
<dbReference type="RefSeq" id="WP_190928124.1">
    <property type="nucleotide sequence ID" value="NZ_JACXJA010000015.1"/>
</dbReference>